<evidence type="ECO:0000256" key="6">
    <source>
        <dbReference type="ARBA" id="ARBA00023180"/>
    </source>
</evidence>
<sequence>MALLGVQLVITLVMISVMQKLGPHFSIARWLLCSTGLVRYLYPTDSELRQAANVPKDKQKGKKGSKSQSNGTAPTKETFHIPKNIDIDLDTIKVSPLDVIHLRFYMEYQWLLDFSIYAAVVYIATEVYHGFFPSKDEVNLSMLWIFLVIIFASKMLLSLTIQYFKGEESVGERSTCIVMGFVYFLLSMMVLIVDENTLEVGLETAYSSFNQSASAFLNKQGLSSNGPISKLILKLCMALWCGVLGAFFTFPGLRIARMHWDLLKYYQDRRFIQLLLNLAYALPFLLVIAWIKPVSRDYLTVRIFKGFTEPLLTASAFDTLRIVLIIVTMILKTVLMPLYLQAYLDMAKRRVEELKKEAGRITNVDFQKQIAAVFYYLCVVTLQYIAPLVMCLYMAMMYKTLGGYSWNGMSSIVESEAECSIPEVAAAETAAKTITENVQEFHLALDSLKTVFTQDVFRGLFGFSTWWCCFLYFATTSLGICYQTYFTSR</sequence>
<feature type="transmembrane region" description="Helical" evidence="8">
    <location>
        <begin position="320"/>
        <end position="340"/>
    </location>
</feature>
<dbReference type="RefSeq" id="XP_017779120.1">
    <property type="nucleotide sequence ID" value="XM_017923631.1"/>
</dbReference>
<keyword evidence="4 8" id="KW-1133">Transmembrane helix</keyword>
<evidence type="ECO:0000313" key="10">
    <source>
        <dbReference type="Proteomes" id="UP000695000"/>
    </source>
</evidence>
<evidence type="ECO:0000256" key="7">
    <source>
        <dbReference type="SAM" id="MobiDB-lite"/>
    </source>
</evidence>
<feature type="transmembrane region" description="Helical" evidence="8">
    <location>
        <begin position="271"/>
        <end position="291"/>
    </location>
</feature>
<keyword evidence="10" id="KW-1185">Reference proteome</keyword>
<feature type="chain" id="PRO_5046256549" evidence="9">
    <location>
        <begin position="21"/>
        <end position="489"/>
    </location>
</feature>
<feature type="signal peptide" evidence="9">
    <location>
        <begin position="1"/>
        <end position="20"/>
    </location>
</feature>
<comment type="subcellular location">
    <subcellularLocation>
        <location evidence="1">Membrane</location>
        <topology evidence="1">Multi-pass membrane protein</topology>
    </subcellularLocation>
</comment>
<organism evidence="10 11">
    <name type="scientific">Nicrophorus vespilloides</name>
    <name type="common">Boreal carrion beetle</name>
    <dbReference type="NCBI Taxonomy" id="110193"/>
    <lineage>
        <taxon>Eukaryota</taxon>
        <taxon>Metazoa</taxon>
        <taxon>Ecdysozoa</taxon>
        <taxon>Arthropoda</taxon>
        <taxon>Hexapoda</taxon>
        <taxon>Insecta</taxon>
        <taxon>Pterygota</taxon>
        <taxon>Neoptera</taxon>
        <taxon>Endopterygota</taxon>
        <taxon>Coleoptera</taxon>
        <taxon>Polyphaga</taxon>
        <taxon>Staphyliniformia</taxon>
        <taxon>Silphidae</taxon>
        <taxon>Nicrophorinae</taxon>
        <taxon>Nicrophorus</taxon>
    </lineage>
</organism>
<name>A0ABM1MX20_NICVS</name>
<evidence type="ECO:0000256" key="3">
    <source>
        <dbReference type="ARBA" id="ARBA00022692"/>
    </source>
</evidence>
<dbReference type="PANTHER" id="PTHR13624:SF6">
    <property type="entry name" value="EMEI"/>
    <property type="match status" value="1"/>
</dbReference>
<proteinExistence type="inferred from homology"/>
<feature type="transmembrane region" description="Helical" evidence="8">
    <location>
        <begin position="464"/>
        <end position="485"/>
    </location>
</feature>
<evidence type="ECO:0000256" key="8">
    <source>
        <dbReference type="SAM" id="Phobius"/>
    </source>
</evidence>
<feature type="transmembrane region" description="Helical" evidence="8">
    <location>
        <begin position="373"/>
        <end position="396"/>
    </location>
</feature>
<dbReference type="Proteomes" id="UP000695000">
    <property type="component" value="Unplaced"/>
</dbReference>
<feature type="region of interest" description="Disordered" evidence="7">
    <location>
        <begin position="52"/>
        <end position="78"/>
    </location>
</feature>
<evidence type="ECO:0000256" key="9">
    <source>
        <dbReference type="SAM" id="SignalP"/>
    </source>
</evidence>
<reference evidence="11" key="1">
    <citation type="submission" date="2025-08" db="UniProtKB">
        <authorList>
            <consortium name="RefSeq"/>
        </authorList>
    </citation>
    <scope>IDENTIFICATION</scope>
    <source>
        <tissue evidence="11">Whole Larva</tissue>
    </source>
</reference>
<evidence type="ECO:0000256" key="2">
    <source>
        <dbReference type="ARBA" id="ARBA00009706"/>
    </source>
</evidence>
<keyword evidence="3 8" id="KW-0812">Transmembrane</keyword>
<evidence type="ECO:0000256" key="4">
    <source>
        <dbReference type="ARBA" id="ARBA00022989"/>
    </source>
</evidence>
<keyword evidence="9" id="KW-0732">Signal</keyword>
<comment type="similarity">
    <text evidence="2">Belongs to the TMEM161 family.</text>
</comment>
<evidence type="ECO:0000256" key="1">
    <source>
        <dbReference type="ARBA" id="ARBA00004141"/>
    </source>
</evidence>
<protein>
    <submittedName>
        <fullName evidence="11">Transmembrane protein 161B</fullName>
    </submittedName>
</protein>
<keyword evidence="5 8" id="KW-0472">Membrane</keyword>
<feature type="transmembrane region" description="Helical" evidence="8">
    <location>
        <begin position="176"/>
        <end position="193"/>
    </location>
</feature>
<dbReference type="PANTHER" id="PTHR13624">
    <property type="entry name" value="RE42071P"/>
    <property type="match status" value="1"/>
</dbReference>
<dbReference type="Pfam" id="PF10268">
    <property type="entry name" value="Tmemb_161AB"/>
    <property type="match status" value="1"/>
</dbReference>
<evidence type="ECO:0000256" key="5">
    <source>
        <dbReference type="ARBA" id="ARBA00023136"/>
    </source>
</evidence>
<dbReference type="InterPro" id="IPR019395">
    <property type="entry name" value="Transmembrane_161A/B"/>
</dbReference>
<feature type="transmembrane region" description="Helical" evidence="8">
    <location>
        <begin position="231"/>
        <end position="250"/>
    </location>
</feature>
<keyword evidence="6" id="KW-0325">Glycoprotein</keyword>
<gene>
    <name evidence="11" type="primary">LOC108564557</name>
</gene>
<feature type="transmembrane region" description="Helical" evidence="8">
    <location>
        <begin position="143"/>
        <end position="164"/>
    </location>
</feature>
<dbReference type="GeneID" id="108564557"/>
<feature type="transmembrane region" description="Helical" evidence="8">
    <location>
        <begin position="110"/>
        <end position="131"/>
    </location>
</feature>
<evidence type="ECO:0000313" key="11">
    <source>
        <dbReference type="RefSeq" id="XP_017779120.1"/>
    </source>
</evidence>
<accession>A0ABM1MX20</accession>